<dbReference type="AlphaFoldDB" id="A0A3L6EPW7"/>
<reference evidence="1" key="1">
    <citation type="journal article" date="2018" name="Nat. Genet.">
        <title>Extensive intraspecific gene order and gene structural variations between Mo17 and other maize genomes.</title>
        <authorList>
            <person name="Sun S."/>
            <person name="Zhou Y."/>
            <person name="Chen J."/>
            <person name="Shi J."/>
            <person name="Zhao H."/>
            <person name="Zhao H."/>
            <person name="Song W."/>
            <person name="Zhang M."/>
            <person name="Cui Y."/>
            <person name="Dong X."/>
            <person name="Liu H."/>
            <person name="Ma X."/>
            <person name="Jiao Y."/>
            <person name="Wang B."/>
            <person name="Wei X."/>
            <person name="Stein J.C."/>
            <person name="Glaubitz J.C."/>
            <person name="Lu F."/>
            <person name="Yu G."/>
            <person name="Liang C."/>
            <person name="Fengler K."/>
            <person name="Li B."/>
            <person name="Rafalski A."/>
            <person name="Schnable P.S."/>
            <person name="Ware D.H."/>
            <person name="Buckler E.S."/>
            <person name="Lai J."/>
        </authorList>
    </citation>
    <scope>NUCLEOTIDE SEQUENCE [LARGE SCALE GENOMIC DNA]</scope>
    <source>
        <tissue evidence="1">Seedling</tissue>
    </source>
</reference>
<feature type="non-terminal residue" evidence="1">
    <location>
        <position position="1"/>
    </location>
</feature>
<name>A0A3L6EPW7_MAIZE</name>
<dbReference type="Proteomes" id="UP000251960">
    <property type="component" value="Chromosome 5"/>
</dbReference>
<proteinExistence type="predicted"/>
<comment type="caution">
    <text evidence="1">The sequence shown here is derived from an EMBL/GenBank/DDBJ whole genome shotgun (WGS) entry which is preliminary data.</text>
</comment>
<protein>
    <submittedName>
        <fullName evidence="1">Uncharacterized protein</fullName>
    </submittedName>
</protein>
<organism evidence="1">
    <name type="scientific">Zea mays</name>
    <name type="common">Maize</name>
    <dbReference type="NCBI Taxonomy" id="4577"/>
    <lineage>
        <taxon>Eukaryota</taxon>
        <taxon>Viridiplantae</taxon>
        <taxon>Streptophyta</taxon>
        <taxon>Embryophyta</taxon>
        <taxon>Tracheophyta</taxon>
        <taxon>Spermatophyta</taxon>
        <taxon>Magnoliopsida</taxon>
        <taxon>Liliopsida</taxon>
        <taxon>Poales</taxon>
        <taxon>Poaceae</taxon>
        <taxon>PACMAD clade</taxon>
        <taxon>Panicoideae</taxon>
        <taxon>Andropogonodae</taxon>
        <taxon>Andropogoneae</taxon>
        <taxon>Tripsacinae</taxon>
        <taxon>Zea</taxon>
    </lineage>
</organism>
<gene>
    <name evidence="1" type="ORF">Zm00014a_040062</name>
</gene>
<sequence>PALIPSTNKHTRPCLGTKFLKTTVFEILQYTLVMTIPQFKIL</sequence>
<accession>A0A3L6EPW7</accession>
<evidence type="ECO:0000313" key="1">
    <source>
        <dbReference type="EMBL" id="PWZ21387.1"/>
    </source>
</evidence>
<dbReference type="EMBL" id="NCVQ01000006">
    <property type="protein sequence ID" value="PWZ21387.1"/>
    <property type="molecule type" value="Genomic_DNA"/>
</dbReference>